<evidence type="ECO:0000256" key="1">
    <source>
        <dbReference type="ARBA" id="ARBA00022722"/>
    </source>
</evidence>
<keyword evidence="5" id="KW-0460">Magnesium</keyword>
<dbReference type="NCBIfam" id="TIGR00287">
    <property type="entry name" value="cas1"/>
    <property type="match status" value="1"/>
</dbReference>
<evidence type="ECO:0000313" key="10">
    <source>
        <dbReference type="EMBL" id="PSB29101.1"/>
    </source>
</evidence>
<dbReference type="GO" id="GO:0051607">
    <property type="term" value="P:defense response to virus"/>
    <property type="evidence" value="ECO:0007669"/>
    <property type="project" value="UniProtKB-KW"/>
</dbReference>
<gene>
    <name evidence="10" type="primary">cas1</name>
    <name evidence="10" type="ORF">C7B82_12250</name>
</gene>
<evidence type="ECO:0000256" key="2">
    <source>
        <dbReference type="ARBA" id="ARBA00022723"/>
    </source>
</evidence>
<keyword evidence="6" id="KW-0051">Antiviral defense</keyword>
<comment type="subunit">
    <text evidence="9">Homodimer, forms a heterotetramer with a Cas2 homodimer.</text>
</comment>
<keyword evidence="2" id="KW-0479">Metal-binding</keyword>
<organism evidence="10 11">
    <name type="scientific">Stenomitos frigidus ULC18</name>
    <dbReference type="NCBI Taxonomy" id="2107698"/>
    <lineage>
        <taxon>Bacteria</taxon>
        <taxon>Bacillati</taxon>
        <taxon>Cyanobacteriota</taxon>
        <taxon>Cyanophyceae</taxon>
        <taxon>Leptolyngbyales</taxon>
        <taxon>Leptolyngbyaceae</taxon>
        <taxon>Stenomitos</taxon>
    </lineage>
</organism>
<dbReference type="CDD" id="cd09634">
    <property type="entry name" value="Cas1_I-II-III"/>
    <property type="match status" value="1"/>
</dbReference>
<evidence type="ECO:0000256" key="4">
    <source>
        <dbReference type="ARBA" id="ARBA00022801"/>
    </source>
</evidence>
<keyword evidence="4" id="KW-0378">Hydrolase</keyword>
<dbReference type="Proteomes" id="UP000239576">
    <property type="component" value="Unassembled WGS sequence"/>
</dbReference>
<keyword evidence="3 10" id="KW-0255">Endonuclease</keyword>
<dbReference type="InterPro" id="IPR042211">
    <property type="entry name" value="CRISPR-assoc_Cas1_N"/>
</dbReference>
<dbReference type="InterPro" id="IPR002729">
    <property type="entry name" value="CRISPR-assoc_Cas1"/>
</dbReference>
<keyword evidence="11" id="KW-1185">Reference proteome</keyword>
<dbReference type="GO" id="GO:0016787">
    <property type="term" value="F:hydrolase activity"/>
    <property type="evidence" value="ECO:0007669"/>
    <property type="project" value="UniProtKB-KW"/>
</dbReference>
<sequence>MTTIYVAQPQTELRLQSRQLQIFHRQKFCFAVPLSRVNQMVILGQQPWTRKATNLALSLHIPVLYFEPDGQCVEYTHPPSFEPARYLTVQRQRSQDHEFTRSTAESLVRAKLHNARVLLLQLSADPCPATVQQVIALLQRLLDDLPLAPTLADLKSYESTGAAFYRAALSRLLPDAFRHQNFGLNPIPRLTNLGVALLSQRLQTVLQTLGLDLEVANLHVDALTRPPLVCDFLTELQGPIVDSLVMDLLQAQQILPDDFIWFEQGIFLCPEALERFIQHWDEKLSATVHHLFYDGDASYHQCLELQAQEYLACLLEDEPFYHPMLSTL</sequence>
<proteinExistence type="predicted"/>
<evidence type="ECO:0000256" key="7">
    <source>
        <dbReference type="ARBA" id="ARBA00023125"/>
    </source>
</evidence>
<dbReference type="EMBL" id="PVWK01000066">
    <property type="protein sequence ID" value="PSB29101.1"/>
    <property type="molecule type" value="Genomic_DNA"/>
</dbReference>
<keyword evidence="1" id="KW-0540">Nuclease</keyword>
<dbReference type="Gene3D" id="1.20.120.920">
    <property type="entry name" value="CRISPR-associated endonuclease Cas1, C-terminal domain"/>
    <property type="match status" value="1"/>
</dbReference>
<dbReference type="PANTHER" id="PTHR34353">
    <property type="entry name" value="CRISPR-ASSOCIATED ENDONUCLEASE CAS1 1"/>
    <property type="match status" value="1"/>
</dbReference>
<dbReference type="OrthoDB" id="9803119at2"/>
<dbReference type="PANTHER" id="PTHR34353:SF2">
    <property type="entry name" value="CRISPR-ASSOCIATED ENDONUCLEASE CAS1 1"/>
    <property type="match status" value="1"/>
</dbReference>
<comment type="caution">
    <text evidence="10">The sequence shown here is derived from an EMBL/GenBank/DDBJ whole genome shotgun (WGS) entry which is preliminary data.</text>
</comment>
<dbReference type="Gene3D" id="3.100.10.20">
    <property type="entry name" value="CRISPR-associated endonuclease Cas1, N-terminal domain"/>
    <property type="match status" value="1"/>
</dbReference>
<dbReference type="GO" id="GO:0004519">
    <property type="term" value="F:endonuclease activity"/>
    <property type="evidence" value="ECO:0007669"/>
    <property type="project" value="UniProtKB-KW"/>
</dbReference>
<dbReference type="InterPro" id="IPR050646">
    <property type="entry name" value="Cas1"/>
</dbReference>
<dbReference type="GO" id="GO:0003677">
    <property type="term" value="F:DNA binding"/>
    <property type="evidence" value="ECO:0007669"/>
    <property type="project" value="UniProtKB-KW"/>
</dbReference>
<evidence type="ECO:0000256" key="3">
    <source>
        <dbReference type="ARBA" id="ARBA00022759"/>
    </source>
</evidence>
<evidence type="ECO:0000256" key="9">
    <source>
        <dbReference type="ARBA" id="ARBA00038592"/>
    </source>
</evidence>
<dbReference type="GO" id="GO:0043571">
    <property type="term" value="P:maintenance of CRISPR repeat elements"/>
    <property type="evidence" value="ECO:0007669"/>
    <property type="project" value="InterPro"/>
</dbReference>
<evidence type="ECO:0000256" key="5">
    <source>
        <dbReference type="ARBA" id="ARBA00022842"/>
    </source>
</evidence>
<evidence type="ECO:0000313" key="11">
    <source>
        <dbReference type="Proteomes" id="UP000239576"/>
    </source>
</evidence>
<dbReference type="RefSeq" id="WP_106256583.1">
    <property type="nucleotide sequence ID" value="NZ_CAWNSW010000154.1"/>
</dbReference>
<reference evidence="11" key="1">
    <citation type="submission" date="2018-02" db="EMBL/GenBank/DDBJ databases">
        <authorList>
            <person name="Moore K."/>
            <person name="Momper L."/>
        </authorList>
    </citation>
    <scope>NUCLEOTIDE SEQUENCE [LARGE SCALE GENOMIC DNA]</scope>
    <source>
        <strain evidence="11">ULC18</strain>
    </source>
</reference>
<dbReference type="GO" id="GO:0046872">
    <property type="term" value="F:metal ion binding"/>
    <property type="evidence" value="ECO:0007669"/>
    <property type="project" value="UniProtKB-KW"/>
</dbReference>
<name>A0A2T1E8Q3_9CYAN</name>
<accession>A0A2T1E8Q3</accession>
<dbReference type="AlphaFoldDB" id="A0A2T1E8Q3"/>
<reference evidence="10 11" key="2">
    <citation type="submission" date="2018-03" db="EMBL/GenBank/DDBJ databases">
        <title>The ancient ancestry and fast evolution of plastids.</title>
        <authorList>
            <person name="Moore K.R."/>
            <person name="Magnabosco C."/>
            <person name="Momper L."/>
            <person name="Gold D.A."/>
            <person name="Bosak T."/>
            <person name="Fournier G.P."/>
        </authorList>
    </citation>
    <scope>NUCLEOTIDE SEQUENCE [LARGE SCALE GENOMIC DNA]</scope>
    <source>
        <strain evidence="10 11">ULC18</strain>
    </source>
</reference>
<keyword evidence="8" id="KW-0464">Manganese</keyword>
<evidence type="ECO:0000256" key="8">
    <source>
        <dbReference type="ARBA" id="ARBA00023211"/>
    </source>
</evidence>
<keyword evidence="7" id="KW-0238">DNA-binding</keyword>
<dbReference type="Pfam" id="PF01867">
    <property type="entry name" value="Cas_Cas1"/>
    <property type="match status" value="1"/>
</dbReference>
<protein>
    <submittedName>
        <fullName evidence="10">CRISPR-associated endonuclease Cas1</fullName>
    </submittedName>
</protein>
<dbReference type="InterPro" id="IPR042206">
    <property type="entry name" value="CRISPR-assoc_Cas1_C"/>
</dbReference>
<evidence type="ECO:0000256" key="6">
    <source>
        <dbReference type="ARBA" id="ARBA00023118"/>
    </source>
</evidence>